<dbReference type="GO" id="GO:0032154">
    <property type="term" value="C:cleavage furrow"/>
    <property type="evidence" value="ECO:0007669"/>
    <property type="project" value="TreeGrafter"/>
</dbReference>
<dbReference type="GO" id="GO:0044878">
    <property type="term" value="P:mitotic cytokinesis checkpoint signaling"/>
    <property type="evidence" value="ECO:0007669"/>
    <property type="project" value="TreeGrafter"/>
</dbReference>
<dbReference type="GO" id="GO:0008270">
    <property type="term" value="F:zinc ion binding"/>
    <property type="evidence" value="ECO:0007669"/>
    <property type="project" value="UniProtKB-KW"/>
</dbReference>
<dbReference type="GO" id="GO:0009838">
    <property type="term" value="P:abscission"/>
    <property type="evidence" value="ECO:0007669"/>
    <property type="project" value="TreeGrafter"/>
</dbReference>
<dbReference type="Pfam" id="PF01363">
    <property type="entry name" value="FYVE"/>
    <property type="match status" value="1"/>
</dbReference>
<evidence type="ECO:0000256" key="2">
    <source>
        <dbReference type="ARBA" id="ARBA00022771"/>
    </source>
</evidence>
<evidence type="ECO:0000256" key="1">
    <source>
        <dbReference type="ARBA" id="ARBA00022723"/>
    </source>
</evidence>
<dbReference type="SUPFAM" id="SSF57903">
    <property type="entry name" value="FYVE/PHD zinc finger"/>
    <property type="match status" value="1"/>
</dbReference>
<dbReference type="InterPro" id="IPR017455">
    <property type="entry name" value="Znf_FYVE-rel"/>
</dbReference>
<gene>
    <name evidence="7" type="ORF">CINC_LOCUS6268</name>
</gene>
<evidence type="ECO:0000256" key="3">
    <source>
        <dbReference type="ARBA" id="ARBA00022833"/>
    </source>
</evidence>
<protein>
    <recommendedName>
        <fullName evidence="6">FYVE-type domain-containing protein</fullName>
    </recommendedName>
</protein>
<evidence type="ECO:0000256" key="4">
    <source>
        <dbReference type="PROSITE-ProRule" id="PRU00091"/>
    </source>
</evidence>
<dbReference type="InterPro" id="IPR000306">
    <property type="entry name" value="Znf_FYVE"/>
</dbReference>
<evidence type="ECO:0000313" key="7">
    <source>
        <dbReference type="EMBL" id="CAD0203957.1"/>
    </source>
</evidence>
<evidence type="ECO:0000259" key="6">
    <source>
        <dbReference type="PROSITE" id="PS50178"/>
    </source>
</evidence>
<dbReference type="PANTHER" id="PTHR46603:SF1">
    <property type="entry name" value="ABSCISSION_NOCUT CHECKPOINT REGULATOR"/>
    <property type="match status" value="1"/>
</dbReference>
<dbReference type="CDD" id="cd00065">
    <property type="entry name" value="FYVE_like_SF"/>
    <property type="match status" value="1"/>
</dbReference>
<dbReference type="Pfam" id="PF22586">
    <property type="entry name" value="ANCHR-like_BBOX"/>
    <property type="match status" value="1"/>
</dbReference>
<proteinExistence type="predicted"/>
<reference evidence="7" key="1">
    <citation type="submission" date="2021-12" db="EMBL/GenBank/DDBJ databases">
        <authorList>
            <person name="King R."/>
        </authorList>
    </citation>
    <scope>NUCLEOTIDE SEQUENCE</scope>
</reference>
<evidence type="ECO:0000313" key="8">
    <source>
        <dbReference type="Proteomes" id="UP001154114"/>
    </source>
</evidence>
<dbReference type="GO" id="GO:0030496">
    <property type="term" value="C:midbody"/>
    <property type="evidence" value="ECO:0007669"/>
    <property type="project" value="TreeGrafter"/>
</dbReference>
<dbReference type="GO" id="GO:0032266">
    <property type="term" value="F:phosphatidylinositol-3-phosphate binding"/>
    <property type="evidence" value="ECO:0007669"/>
    <property type="project" value="TreeGrafter"/>
</dbReference>
<keyword evidence="1" id="KW-0479">Metal-binding</keyword>
<organism evidence="7 8">
    <name type="scientific">Chrysodeixis includens</name>
    <name type="common">Soybean looper</name>
    <name type="synonym">Pseudoplusia includens</name>
    <dbReference type="NCBI Taxonomy" id="689277"/>
    <lineage>
        <taxon>Eukaryota</taxon>
        <taxon>Metazoa</taxon>
        <taxon>Ecdysozoa</taxon>
        <taxon>Arthropoda</taxon>
        <taxon>Hexapoda</taxon>
        <taxon>Insecta</taxon>
        <taxon>Pterygota</taxon>
        <taxon>Neoptera</taxon>
        <taxon>Endopterygota</taxon>
        <taxon>Lepidoptera</taxon>
        <taxon>Glossata</taxon>
        <taxon>Ditrysia</taxon>
        <taxon>Noctuoidea</taxon>
        <taxon>Noctuidae</taxon>
        <taxon>Plusiinae</taxon>
        <taxon>Chrysodeixis</taxon>
    </lineage>
</organism>
<dbReference type="InterPro" id="IPR013083">
    <property type="entry name" value="Znf_RING/FYVE/PHD"/>
</dbReference>
<keyword evidence="2 4" id="KW-0863">Zinc-finger</keyword>
<evidence type="ECO:0000256" key="5">
    <source>
        <dbReference type="SAM" id="MobiDB-lite"/>
    </source>
</evidence>
<dbReference type="PANTHER" id="PTHR46603">
    <property type="entry name" value="ABSCISSION/NOCUT CHECKPOINT REGULATOR"/>
    <property type="match status" value="1"/>
</dbReference>
<feature type="domain" description="FYVE-type" evidence="6">
    <location>
        <begin position="1"/>
        <end position="55"/>
    </location>
</feature>
<dbReference type="Proteomes" id="UP001154114">
    <property type="component" value="Chromosome 20"/>
</dbReference>
<sequence>MACNSCAKPFSLLRKEKGCPGCGFSYCSKCLDFQVFLPKLNAEVKVCTKCKNLSQKPDETKKVEAPDAYYRRIGALEKKQVGTSTGNLDLIDQEITARLQKLKEGRDPTPIGVSDETVRNRLQKIKGNMPTSSDAEIQARLAKLRGIPIQISSSKPYLPPPDTRTEEEQTNDLMKQYLEQTSIDTRYNDEFNGVISDIEGRMQRLKGGTSTPPNSKDQNVESEDEEGAVNKIVEKIKSEASLEQDELCPAKVAELPFCEICNDDAQMRCLGCRYLFCRTCFEEHRDDDDNCNRYESYNPPKNQNY</sequence>
<keyword evidence="3" id="KW-0862">Zinc</keyword>
<dbReference type="AlphaFoldDB" id="A0A9N8KV35"/>
<keyword evidence="8" id="KW-1185">Reference proteome</keyword>
<accession>A0A9N8KV35</accession>
<dbReference type="PROSITE" id="PS50178">
    <property type="entry name" value="ZF_FYVE"/>
    <property type="match status" value="1"/>
</dbReference>
<dbReference type="InterPro" id="IPR011011">
    <property type="entry name" value="Znf_FYVE_PHD"/>
</dbReference>
<dbReference type="GO" id="GO:0005813">
    <property type="term" value="C:centrosome"/>
    <property type="evidence" value="ECO:0007669"/>
    <property type="project" value="TreeGrafter"/>
</dbReference>
<feature type="compositionally biased region" description="Polar residues" evidence="5">
    <location>
        <begin position="208"/>
        <end position="217"/>
    </location>
</feature>
<dbReference type="SUPFAM" id="SSF57845">
    <property type="entry name" value="B-box zinc-binding domain"/>
    <property type="match status" value="1"/>
</dbReference>
<dbReference type="Gene3D" id="3.30.40.10">
    <property type="entry name" value="Zinc/RING finger domain, C3HC4 (zinc finger)"/>
    <property type="match status" value="1"/>
</dbReference>
<dbReference type="OrthoDB" id="5407799at2759"/>
<feature type="region of interest" description="Disordered" evidence="5">
    <location>
        <begin position="204"/>
        <end position="227"/>
    </location>
</feature>
<dbReference type="EMBL" id="LR824023">
    <property type="protein sequence ID" value="CAD0203957.1"/>
    <property type="molecule type" value="Genomic_DNA"/>
</dbReference>
<name>A0A9N8KV35_CHRIL</name>